<comment type="caution">
    <text evidence="2">The sequence shown here is derived from an EMBL/GenBank/DDBJ whole genome shotgun (WGS) entry which is preliminary data.</text>
</comment>
<evidence type="ECO:0000256" key="1">
    <source>
        <dbReference type="SAM" id="Phobius"/>
    </source>
</evidence>
<organism evidence="2 3">
    <name type="scientific">Scylla paramamosain</name>
    <name type="common">Mud crab</name>
    <dbReference type="NCBI Taxonomy" id="85552"/>
    <lineage>
        <taxon>Eukaryota</taxon>
        <taxon>Metazoa</taxon>
        <taxon>Ecdysozoa</taxon>
        <taxon>Arthropoda</taxon>
        <taxon>Crustacea</taxon>
        <taxon>Multicrustacea</taxon>
        <taxon>Malacostraca</taxon>
        <taxon>Eumalacostraca</taxon>
        <taxon>Eucarida</taxon>
        <taxon>Decapoda</taxon>
        <taxon>Pleocyemata</taxon>
        <taxon>Brachyura</taxon>
        <taxon>Eubrachyura</taxon>
        <taxon>Portunoidea</taxon>
        <taxon>Portunidae</taxon>
        <taxon>Portuninae</taxon>
        <taxon>Scylla</taxon>
    </lineage>
</organism>
<dbReference type="InterPro" id="IPR011009">
    <property type="entry name" value="Kinase-like_dom_sf"/>
</dbReference>
<dbReference type="Gene3D" id="1.10.510.10">
    <property type="entry name" value="Transferase(Phosphotransferase) domain 1"/>
    <property type="match status" value="1"/>
</dbReference>
<keyword evidence="1" id="KW-0812">Transmembrane</keyword>
<dbReference type="SUPFAM" id="SSF56112">
    <property type="entry name" value="Protein kinase-like (PK-like)"/>
    <property type="match status" value="1"/>
</dbReference>
<dbReference type="EMBL" id="JARAKH010000013">
    <property type="protein sequence ID" value="KAK8397642.1"/>
    <property type="molecule type" value="Genomic_DNA"/>
</dbReference>
<proteinExistence type="predicted"/>
<reference evidence="2 3" key="1">
    <citation type="submission" date="2023-03" db="EMBL/GenBank/DDBJ databases">
        <title>High-quality genome of Scylla paramamosain provides insights in environmental adaptation.</title>
        <authorList>
            <person name="Zhang L."/>
        </authorList>
    </citation>
    <scope>NUCLEOTIDE SEQUENCE [LARGE SCALE GENOMIC DNA]</scope>
    <source>
        <strain evidence="2">LZ_2023a</strain>
        <tissue evidence="2">Muscle</tissue>
    </source>
</reference>
<gene>
    <name evidence="2" type="ORF">O3P69_004436</name>
</gene>
<name>A0AAW0UG26_SCYPA</name>
<sequence>MKLIQLSRVYFLYLFLYSSLELTLIFATHHKHSYDSLAQDRKFSFLGLVMAITQRGNCQLGTHLHCDAAPWRWRAGCLRGSGNTRGSQRLASGFGRREEPGVSSSLRAQEKHQYSVIKIVDFGFAHLMPDKEKDGSTKTPCFTVHYAAPEVLLQAVQKGANGTA</sequence>
<dbReference type="AlphaFoldDB" id="A0AAW0UG26"/>
<keyword evidence="3" id="KW-1185">Reference proteome</keyword>
<protein>
    <submittedName>
        <fullName evidence="2">Uncharacterized protein</fullName>
    </submittedName>
</protein>
<accession>A0AAW0UG26</accession>
<feature type="transmembrane region" description="Helical" evidence="1">
    <location>
        <begin position="9"/>
        <end position="27"/>
    </location>
</feature>
<keyword evidence="1" id="KW-1133">Transmembrane helix</keyword>
<dbReference type="Proteomes" id="UP001487740">
    <property type="component" value="Unassembled WGS sequence"/>
</dbReference>
<evidence type="ECO:0000313" key="3">
    <source>
        <dbReference type="Proteomes" id="UP001487740"/>
    </source>
</evidence>
<evidence type="ECO:0000313" key="2">
    <source>
        <dbReference type="EMBL" id="KAK8397642.1"/>
    </source>
</evidence>
<keyword evidence="1" id="KW-0472">Membrane</keyword>